<dbReference type="PRINTS" id="PR00060">
    <property type="entry name" value="RIBOSOMALL16"/>
</dbReference>
<dbReference type="GeneID" id="22976081"/>
<dbReference type="AlphaFoldDB" id="A0A0B5GCV9"/>
<protein>
    <submittedName>
        <fullName evidence="5">Ribosomal protein L16</fullName>
    </submittedName>
</protein>
<dbReference type="GO" id="GO:0019843">
    <property type="term" value="F:rRNA binding"/>
    <property type="evidence" value="ECO:0007669"/>
    <property type="project" value="InterPro"/>
</dbReference>
<sequence length="146" mass="17121">MQLRIHRNVLFKSKINKLSNLSGEVLPIYYFVSSTNKLIDKNEIEASRILISKELRKLKLYSKKKKNFWLLVKFNLPYTKKSAQSRMGKGKGGIDSYKCYLNVNSIIFKMRGISDTLANRFCNLIRRKLSFDLFIYKKDNSIVTKI</sequence>
<dbReference type="CDD" id="cd01433">
    <property type="entry name" value="Ribosomal_L16_L10e"/>
    <property type="match status" value="1"/>
</dbReference>
<dbReference type="EMBL" id="KP165388">
    <property type="protein sequence ID" value="AJF22926.1"/>
    <property type="molecule type" value="Genomic_DNA"/>
</dbReference>
<reference evidence="5" key="1">
    <citation type="journal article" date="2014" name="Nucleic Acids Res.">
        <title>Widespread occurrence of organelle genome-encoded 5S rRNAs including permuted molecules.</title>
        <authorList>
            <person name="Valach M."/>
            <person name="Burger G."/>
            <person name="Gray M.W."/>
            <person name="Lang B.F."/>
        </authorList>
    </citation>
    <scope>NUCLEOTIDE SEQUENCE</scope>
    <source>
        <strain evidence="5">ATCC 50324</strain>
    </source>
</reference>
<evidence type="ECO:0000256" key="3">
    <source>
        <dbReference type="ARBA" id="ARBA00023274"/>
    </source>
</evidence>
<dbReference type="Pfam" id="PF00252">
    <property type="entry name" value="Ribosomal_L16"/>
    <property type="match status" value="1"/>
</dbReference>
<dbReference type="GO" id="GO:0003735">
    <property type="term" value="F:structural constituent of ribosome"/>
    <property type="evidence" value="ECO:0007669"/>
    <property type="project" value="InterPro"/>
</dbReference>
<evidence type="ECO:0000256" key="4">
    <source>
        <dbReference type="RuleBase" id="RU004413"/>
    </source>
</evidence>
<dbReference type="RefSeq" id="YP_009118127.1">
    <property type="nucleotide sequence ID" value="NC_026312.1"/>
</dbReference>
<accession>A0A0B5GCV9</accession>
<dbReference type="InterPro" id="IPR047873">
    <property type="entry name" value="Ribosomal_uL16"/>
</dbReference>
<geneLocation type="mitochondrion" evidence="5"/>
<dbReference type="Gene3D" id="3.90.1170.10">
    <property type="entry name" value="Ribosomal protein L10e/L16"/>
    <property type="match status" value="1"/>
</dbReference>
<dbReference type="InterPro" id="IPR036920">
    <property type="entry name" value="Ribosomal_uL16_sf"/>
</dbReference>
<organism evidence="5">
    <name type="scientific">Stachyamoeba lipophora</name>
    <dbReference type="NCBI Taxonomy" id="463046"/>
    <lineage>
        <taxon>Eukaryota</taxon>
        <taxon>Discoba</taxon>
        <taxon>Heterolobosea</taxon>
        <taxon>Tetramitia</taxon>
        <taxon>Eutetramitia</taxon>
        <taxon>Gruberellidae</taxon>
        <taxon>Stachyamoeba</taxon>
    </lineage>
</organism>
<proteinExistence type="inferred from homology"/>
<dbReference type="PANTHER" id="PTHR12220">
    <property type="entry name" value="50S/60S RIBOSOMAL PROTEIN L16"/>
    <property type="match status" value="1"/>
</dbReference>
<name>A0A0B5GCV9_STALP</name>
<keyword evidence="5" id="KW-0496">Mitochondrion</keyword>
<dbReference type="SUPFAM" id="SSF54686">
    <property type="entry name" value="Ribosomal protein L16p/L10e"/>
    <property type="match status" value="1"/>
</dbReference>
<dbReference type="InterPro" id="IPR016180">
    <property type="entry name" value="Ribosomal_uL16_dom"/>
</dbReference>
<evidence type="ECO:0000256" key="1">
    <source>
        <dbReference type="ARBA" id="ARBA00008931"/>
    </source>
</evidence>
<dbReference type="PANTHER" id="PTHR12220:SF13">
    <property type="entry name" value="LARGE RIBOSOMAL SUBUNIT PROTEIN UL16M"/>
    <property type="match status" value="1"/>
</dbReference>
<dbReference type="GO" id="GO:0032543">
    <property type="term" value="P:mitochondrial translation"/>
    <property type="evidence" value="ECO:0007669"/>
    <property type="project" value="TreeGrafter"/>
</dbReference>
<evidence type="ECO:0000313" key="5">
    <source>
        <dbReference type="EMBL" id="AJF22926.1"/>
    </source>
</evidence>
<evidence type="ECO:0000256" key="2">
    <source>
        <dbReference type="ARBA" id="ARBA00022980"/>
    </source>
</evidence>
<keyword evidence="2 4" id="KW-0689">Ribosomal protein</keyword>
<keyword evidence="3 4" id="KW-0687">Ribonucleoprotein</keyword>
<gene>
    <name evidence="5" type="primary">rpl16</name>
</gene>
<comment type="similarity">
    <text evidence="1 4">Belongs to the universal ribosomal protein uL16 family.</text>
</comment>
<dbReference type="GO" id="GO:0005762">
    <property type="term" value="C:mitochondrial large ribosomal subunit"/>
    <property type="evidence" value="ECO:0007669"/>
    <property type="project" value="TreeGrafter"/>
</dbReference>
<dbReference type="InterPro" id="IPR000114">
    <property type="entry name" value="Ribosomal_uL16_bact-type"/>
</dbReference>